<gene>
    <name evidence="2" type="ORF">FLL45_16035</name>
</gene>
<dbReference type="GO" id="GO:0004668">
    <property type="term" value="F:protein-arginine deiminase activity"/>
    <property type="evidence" value="ECO:0007669"/>
    <property type="project" value="InterPro"/>
</dbReference>
<evidence type="ECO:0000313" key="3">
    <source>
        <dbReference type="Proteomes" id="UP000317839"/>
    </source>
</evidence>
<dbReference type="RefSeq" id="WP_142943330.1">
    <property type="nucleotide sequence ID" value="NZ_VIKR01000004.1"/>
</dbReference>
<comment type="caution">
    <text evidence="2">The sequence shown here is derived from an EMBL/GenBank/DDBJ whole genome shotgun (WGS) entry which is preliminary data.</text>
</comment>
<sequence length="332" mass="37359">MQARALKNNVRWPAEWETHEATWMAFPCRQEIWLNGLEKAQKAFANVANTIADFEPVKMLVRPELIDSASRLLSRSIEIIPMSMDDSWTRDTAPIWLKKQESLVGLNFQFNAWGEKFWPYDQDQKVAEKINRVAGTDNFNIELILEGGAVHTNGQGVILTTEECLLNPNRNSQLNQHQIEKQLLDIFGASQVIWLSRGLSGDVDTDGHIDNIACFVDESLILSQHCPSASENFCIYETNKNIVAKSGLELFTIAEPEPRYFDGQRVPLSYINFYIANGLVVIPKFGCVQDSEAMSEITNLFPDRKVIAVDANEILIGGGGIHCITMQQPKLC</sequence>
<organism evidence="2 3">
    <name type="scientific">Aliikangiella marina</name>
    <dbReference type="NCBI Taxonomy" id="1712262"/>
    <lineage>
        <taxon>Bacteria</taxon>
        <taxon>Pseudomonadati</taxon>
        <taxon>Pseudomonadota</taxon>
        <taxon>Gammaproteobacteria</taxon>
        <taxon>Oceanospirillales</taxon>
        <taxon>Pleioneaceae</taxon>
        <taxon>Aliikangiella</taxon>
    </lineage>
</organism>
<proteinExistence type="predicted"/>
<keyword evidence="3" id="KW-1185">Reference proteome</keyword>
<reference evidence="2 3" key="1">
    <citation type="submission" date="2019-06" db="EMBL/GenBank/DDBJ databases">
        <title>Draft genome of Aliikangiella marina GYP-15.</title>
        <authorList>
            <person name="Wang G."/>
        </authorList>
    </citation>
    <scope>NUCLEOTIDE SEQUENCE [LARGE SCALE GENOMIC DNA]</scope>
    <source>
        <strain evidence="2 3">GYP-15</strain>
    </source>
</reference>
<evidence type="ECO:0000313" key="2">
    <source>
        <dbReference type="EMBL" id="TQV72972.1"/>
    </source>
</evidence>
<dbReference type="InterPro" id="IPR007466">
    <property type="entry name" value="Peptidyl-Arg-deiminase_porph"/>
</dbReference>
<dbReference type="PANTHER" id="PTHR31377">
    <property type="entry name" value="AGMATINE DEIMINASE-RELATED"/>
    <property type="match status" value="1"/>
</dbReference>
<name>A0A545T717_9GAMM</name>
<dbReference type="OrthoDB" id="9808013at2"/>
<protein>
    <submittedName>
        <fullName evidence="2">Agmatine deiminase family protein</fullName>
    </submittedName>
</protein>
<dbReference type="AlphaFoldDB" id="A0A545T717"/>
<accession>A0A545T717</accession>
<evidence type="ECO:0000256" key="1">
    <source>
        <dbReference type="ARBA" id="ARBA00022801"/>
    </source>
</evidence>
<dbReference type="EMBL" id="VIKR01000004">
    <property type="protein sequence ID" value="TQV72972.1"/>
    <property type="molecule type" value="Genomic_DNA"/>
</dbReference>
<dbReference type="GO" id="GO:0009446">
    <property type="term" value="P:putrescine biosynthetic process"/>
    <property type="evidence" value="ECO:0007669"/>
    <property type="project" value="InterPro"/>
</dbReference>
<dbReference type="Proteomes" id="UP000317839">
    <property type="component" value="Unassembled WGS sequence"/>
</dbReference>
<keyword evidence="1" id="KW-0378">Hydrolase</keyword>
<dbReference type="Gene3D" id="3.75.10.10">
    <property type="entry name" value="L-arginine/glycine Amidinotransferase, Chain A"/>
    <property type="match status" value="1"/>
</dbReference>
<dbReference type="SUPFAM" id="SSF55909">
    <property type="entry name" value="Pentein"/>
    <property type="match status" value="1"/>
</dbReference>
<dbReference type="PANTHER" id="PTHR31377:SF0">
    <property type="entry name" value="AGMATINE DEIMINASE-RELATED"/>
    <property type="match status" value="1"/>
</dbReference>
<dbReference type="Pfam" id="PF04371">
    <property type="entry name" value="PAD_porph"/>
    <property type="match status" value="1"/>
</dbReference>
<dbReference type="GO" id="GO:0047632">
    <property type="term" value="F:agmatine deiminase activity"/>
    <property type="evidence" value="ECO:0007669"/>
    <property type="project" value="TreeGrafter"/>
</dbReference>